<protein>
    <submittedName>
        <fullName evidence="1">Uncharacterized protein</fullName>
    </submittedName>
</protein>
<proteinExistence type="predicted"/>
<accession>A0A0L8HWN9</accession>
<sequence length="52" mass="5871">MQTTQNSKQVSDSTVISFTLWVLFSGSTEGMFDLIWLLYICCLEQNCACNSL</sequence>
<name>A0A0L8HWN9_OCTBM</name>
<gene>
    <name evidence="1" type="ORF">OCBIM_22003877mg</name>
</gene>
<dbReference type="EMBL" id="KQ417118">
    <property type="protein sequence ID" value="KOF93633.1"/>
    <property type="molecule type" value="Genomic_DNA"/>
</dbReference>
<reference evidence="1" key="1">
    <citation type="submission" date="2015-07" db="EMBL/GenBank/DDBJ databases">
        <title>MeaNS - Measles Nucleotide Surveillance Program.</title>
        <authorList>
            <person name="Tran T."/>
            <person name="Druce J."/>
        </authorList>
    </citation>
    <scope>NUCLEOTIDE SEQUENCE</scope>
    <source>
        <strain evidence="1">UCB-OBI-ISO-001</strain>
        <tissue evidence="1">Gonad</tissue>
    </source>
</reference>
<dbReference type="AlphaFoldDB" id="A0A0L8HWN9"/>
<evidence type="ECO:0000313" key="1">
    <source>
        <dbReference type="EMBL" id="KOF93633.1"/>
    </source>
</evidence>
<organism evidence="1">
    <name type="scientific">Octopus bimaculoides</name>
    <name type="common">California two-spotted octopus</name>
    <dbReference type="NCBI Taxonomy" id="37653"/>
    <lineage>
        <taxon>Eukaryota</taxon>
        <taxon>Metazoa</taxon>
        <taxon>Spiralia</taxon>
        <taxon>Lophotrochozoa</taxon>
        <taxon>Mollusca</taxon>
        <taxon>Cephalopoda</taxon>
        <taxon>Coleoidea</taxon>
        <taxon>Octopodiformes</taxon>
        <taxon>Octopoda</taxon>
        <taxon>Incirrata</taxon>
        <taxon>Octopodidae</taxon>
        <taxon>Octopus</taxon>
    </lineage>
</organism>